<dbReference type="InterPro" id="IPR002509">
    <property type="entry name" value="NODB_dom"/>
</dbReference>
<dbReference type="EMBL" id="JAQNDO010000001">
    <property type="protein sequence ID" value="MDC0746140.1"/>
    <property type="molecule type" value="Genomic_DNA"/>
</dbReference>
<evidence type="ECO:0000256" key="3">
    <source>
        <dbReference type="SAM" id="SignalP"/>
    </source>
</evidence>
<keyword evidence="1" id="KW-0479">Metal-binding</keyword>
<organism evidence="5 6">
    <name type="scientific">Polyangium mundeleinium</name>
    <dbReference type="NCBI Taxonomy" id="2995306"/>
    <lineage>
        <taxon>Bacteria</taxon>
        <taxon>Pseudomonadati</taxon>
        <taxon>Myxococcota</taxon>
        <taxon>Polyangia</taxon>
        <taxon>Polyangiales</taxon>
        <taxon>Polyangiaceae</taxon>
        <taxon>Polyangium</taxon>
    </lineage>
</organism>
<name>A0ABT5EZC1_9BACT</name>
<keyword evidence="6" id="KW-1185">Reference proteome</keyword>
<dbReference type="PROSITE" id="PS51677">
    <property type="entry name" value="NODB"/>
    <property type="match status" value="1"/>
</dbReference>
<comment type="caution">
    <text evidence="5">The sequence shown here is derived from an EMBL/GenBank/DDBJ whole genome shotgun (WGS) entry which is preliminary data.</text>
</comment>
<reference evidence="5 6" key="1">
    <citation type="submission" date="2022-11" db="EMBL/GenBank/DDBJ databases">
        <title>Minimal conservation of predation-associated metabolite biosynthetic gene clusters underscores biosynthetic potential of Myxococcota including descriptions for ten novel species: Archangium lansinium sp. nov., Myxococcus landrumus sp. nov., Nannocystis bai.</title>
        <authorList>
            <person name="Ahearne A."/>
            <person name="Stevens C."/>
            <person name="Dowd S."/>
        </authorList>
    </citation>
    <scope>NUCLEOTIDE SEQUENCE [LARGE SCALE GENOMIC DNA]</scope>
    <source>
        <strain evidence="5 6">RJM3</strain>
    </source>
</reference>
<evidence type="ECO:0000256" key="1">
    <source>
        <dbReference type="ARBA" id="ARBA00022723"/>
    </source>
</evidence>
<proteinExistence type="predicted"/>
<evidence type="ECO:0000256" key="2">
    <source>
        <dbReference type="ARBA" id="ARBA00022801"/>
    </source>
</evidence>
<evidence type="ECO:0000313" key="5">
    <source>
        <dbReference type="EMBL" id="MDC0746140.1"/>
    </source>
</evidence>
<keyword evidence="3" id="KW-0732">Signal</keyword>
<feature type="chain" id="PRO_5046507890" evidence="3">
    <location>
        <begin position="29"/>
        <end position="291"/>
    </location>
</feature>
<protein>
    <submittedName>
        <fullName evidence="5">Polysaccharide deacetylase family protein</fullName>
    </submittedName>
</protein>
<dbReference type="CDD" id="cd10917">
    <property type="entry name" value="CE4_NodB_like_6s_7s"/>
    <property type="match status" value="1"/>
</dbReference>
<dbReference type="PANTHER" id="PTHR10587">
    <property type="entry name" value="GLYCOSYL TRANSFERASE-RELATED"/>
    <property type="match status" value="1"/>
</dbReference>
<keyword evidence="2" id="KW-0378">Hydrolase</keyword>
<accession>A0ABT5EZC1</accession>
<dbReference type="Pfam" id="PF01522">
    <property type="entry name" value="Polysacc_deac_1"/>
    <property type="match status" value="1"/>
</dbReference>
<dbReference type="Proteomes" id="UP001221411">
    <property type="component" value="Unassembled WGS sequence"/>
</dbReference>
<evidence type="ECO:0000259" key="4">
    <source>
        <dbReference type="PROSITE" id="PS51677"/>
    </source>
</evidence>
<dbReference type="InterPro" id="IPR050248">
    <property type="entry name" value="Polysacc_deacetylase_ArnD"/>
</dbReference>
<dbReference type="Gene3D" id="3.20.20.370">
    <property type="entry name" value="Glycoside hydrolase/deacetylase"/>
    <property type="match status" value="1"/>
</dbReference>
<feature type="signal peptide" evidence="3">
    <location>
        <begin position="1"/>
        <end position="28"/>
    </location>
</feature>
<feature type="domain" description="NodB homology" evidence="4">
    <location>
        <begin position="68"/>
        <end position="266"/>
    </location>
</feature>
<dbReference type="RefSeq" id="WP_271924358.1">
    <property type="nucleotide sequence ID" value="NZ_JAQNDO010000001.1"/>
</dbReference>
<dbReference type="InterPro" id="IPR011330">
    <property type="entry name" value="Glyco_hydro/deAcase_b/a-brl"/>
</dbReference>
<gene>
    <name evidence="5" type="ORF">POL67_32735</name>
</gene>
<evidence type="ECO:0000313" key="6">
    <source>
        <dbReference type="Proteomes" id="UP001221411"/>
    </source>
</evidence>
<sequence>MRSEGATDTIRALLLGAFAVSAGLSAHATHVTPERHTPAGPAASRTLEACEEAPEIPFDLRPAYLTPDTIGLTFDDGPDLVNTPKVLDVLAREGVHATFFINTENWSSLSTNENARAIVRRIVEEGHALGNHTVHHWRLSSLSPERIEHEIASVEQTVREILGDEAPRLTLFRAPYGDPYVGGRRGRGYQKVAPIVARHAVHIGWNIAIADGRCPRGDAECVLSAVKRNLDRGFYGIILLHSTHAQTARALPAIIEEIRRRGMHFVSVEDVVRARFGRSSAELVDDPCKEG</sequence>
<dbReference type="PANTHER" id="PTHR10587:SF133">
    <property type="entry name" value="CHITIN DEACETYLASE 1-RELATED"/>
    <property type="match status" value="1"/>
</dbReference>
<dbReference type="SUPFAM" id="SSF88713">
    <property type="entry name" value="Glycoside hydrolase/deacetylase"/>
    <property type="match status" value="1"/>
</dbReference>